<protein>
    <recommendedName>
        <fullName evidence="10">tRNA modification GTPase MnmE</fullName>
        <ecNumber evidence="10">3.6.-.-</ecNumber>
    </recommendedName>
</protein>
<evidence type="ECO:0000256" key="7">
    <source>
        <dbReference type="ARBA" id="ARBA00022842"/>
    </source>
</evidence>
<keyword evidence="9 10" id="KW-0342">GTP-binding</keyword>
<comment type="subunit">
    <text evidence="10">Homodimer. Heterotetramer of two MnmE and two MnmG subunits.</text>
</comment>
<dbReference type="Gene3D" id="3.30.1360.120">
    <property type="entry name" value="Probable tRNA modification gtpase trme, domain 1"/>
    <property type="match status" value="1"/>
</dbReference>
<dbReference type="HAMAP" id="MF_00379">
    <property type="entry name" value="GTPase_MnmE"/>
    <property type="match status" value="1"/>
</dbReference>
<dbReference type="SUPFAM" id="SSF52540">
    <property type="entry name" value="P-loop containing nucleoside triphosphate hydrolases"/>
    <property type="match status" value="1"/>
</dbReference>
<dbReference type="InterPro" id="IPR027368">
    <property type="entry name" value="MnmE_dom2"/>
</dbReference>
<feature type="binding site" evidence="10">
    <location>
        <position position="261"/>
    </location>
    <ligand>
        <name>Mg(2+)</name>
        <dbReference type="ChEBI" id="CHEBI:18420"/>
    </ligand>
</feature>
<dbReference type="GO" id="GO:0005525">
    <property type="term" value="F:GTP binding"/>
    <property type="evidence" value="ECO:0007669"/>
    <property type="project" value="UniProtKB-UniRule"/>
</dbReference>
<dbReference type="EC" id="3.6.-.-" evidence="10"/>
<evidence type="ECO:0000256" key="9">
    <source>
        <dbReference type="ARBA" id="ARBA00023134"/>
    </source>
</evidence>
<dbReference type="Gene3D" id="3.40.50.300">
    <property type="entry name" value="P-loop containing nucleotide triphosphate hydrolases"/>
    <property type="match status" value="1"/>
</dbReference>
<dbReference type="GO" id="GO:0046872">
    <property type="term" value="F:metal ion binding"/>
    <property type="evidence" value="ECO:0007669"/>
    <property type="project" value="UniProtKB-KW"/>
</dbReference>
<feature type="domain" description="TrmE-type G" evidence="12">
    <location>
        <begin position="226"/>
        <end position="385"/>
    </location>
</feature>
<evidence type="ECO:0000259" key="12">
    <source>
        <dbReference type="PROSITE" id="PS51709"/>
    </source>
</evidence>
<dbReference type="GO" id="GO:0002098">
    <property type="term" value="P:tRNA wobble uridine modification"/>
    <property type="evidence" value="ECO:0007669"/>
    <property type="project" value="TreeGrafter"/>
</dbReference>
<reference evidence="13" key="1">
    <citation type="submission" date="2017-07" db="EMBL/GenBank/DDBJ databases">
        <title>The cable genome - Insights into the physiology and evolution of filamentous bacteria capable of sulfide oxidation via long distance electron transfer.</title>
        <authorList>
            <person name="Thorup C."/>
            <person name="Bjerg J.T."/>
            <person name="Schreiber L."/>
            <person name="Nielsen L.P."/>
            <person name="Kjeldsen K.U."/>
            <person name="Boesen T."/>
            <person name="Boggild A."/>
            <person name="Meysman F."/>
            <person name="Geelhoed J."/>
            <person name="Schramm A."/>
        </authorList>
    </citation>
    <scope>NUCLEOTIDE SEQUENCE [LARGE SCALE GENOMIC DNA]</scope>
    <source>
        <strain evidence="13">GS</strain>
    </source>
</reference>
<dbReference type="InterPro" id="IPR027417">
    <property type="entry name" value="P-loop_NTPase"/>
</dbReference>
<comment type="caution">
    <text evidence="13">The sequence shown here is derived from an EMBL/GenBank/DDBJ whole genome shotgun (WGS) entry which is preliminary data.</text>
</comment>
<feature type="binding site" evidence="10">
    <location>
        <position position="240"/>
    </location>
    <ligand>
        <name>Mg(2+)</name>
        <dbReference type="ChEBI" id="CHEBI:18420"/>
    </ligand>
</feature>
<feature type="binding site" evidence="10">
    <location>
        <begin position="255"/>
        <end position="261"/>
    </location>
    <ligand>
        <name>GTP</name>
        <dbReference type="ChEBI" id="CHEBI:37565"/>
    </ligand>
</feature>
<dbReference type="Pfam" id="PF01926">
    <property type="entry name" value="MMR_HSR1"/>
    <property type="match status" value="1"/>
</dbReference>
<dbReference type="GO" id="GO:0005829">
    <property type="term" value="C:cytosol"/>
    <property type="evidence" value="ECO:0007669"/>
    <property type="project" value="TreeGrafter"/>
</dbReference>
<feature type="binding site" evidence="10">
    <location>
        <position position="465"/>
    </location>
    <ligand>
        <name>(6S)-5-formyl-5,6,7,8-tetrahydrofolate</name>
        <dbReference type="ChEBI" id="CHEBI:57457"/>
    </ligand>
</feature>
<comment type="similarity">
    <text evidence="1 10 11">Belongs to the TRAFAC class TrmE-Era-EngA-EngB-Septin-like GTPase superfamily. TrmE GTPase family.</text>
</comment>
<evidence type="ECO:0000256" key="8">
    <source>
        <dbReference type="ARBA" id="ARBA00022958"/>
    </source>
</evidence>
<dbReference type="InterPro" id="IPR005225">
    <property type="entry name" value="Small_GTP-bd"/>
</dbReference>
<evidence type="ECO:0000313" key="13">
    <source>
        <dbReference type="EMBL" id="TAA75088.1"/>
    </source>
</evidence>
<evidence type="ECO:0000256" key="6">
    <source>
        <dbReference type="ARBA" id="ARBA00022801"/>
    </source>
</evidence>
<dbReference type="InterPro" id="IPR027266">
    <property type="entry name" value="TrmE/GcvT-like"/>
</dbReference>
<evidence type="ECO:0000256" key="1">
    <source>
        <dbReference type="ARBA" id="ARBA00011043"/>
    </source>
</evidence>
<feature type="binding site" evidence="10">
    <location>
        <begin position="280"/>
        <end position="283"/>
    </location>
    <ligand>
        <name>GTP</name>
        <dbReference type="ChEBI" id="CHEBI:37565"/>
    </ligand>
</feature>
<keyword evidence="4 10" id="KW-0479">Metal-binding</keyword>
<feature type="binding site" evidence="10">
    <location>
        <position position="90"/>
    </location>
    <ligand>
        <name>(6S)-5-formyl-5,6,7,8-tetrahydrofolate</name>
        <dbReference type="ChEBI" id="CHEBI:57457"/>
    </ligand>
</feature>
<sequence>MAASLLKTEETIAAIATALGSGGIGIVRISGPTAERILRRLFVPHRSQAVWQSHRLCYGKVVDRSSAVLDEAMAVLMRAPHSYTCEDVAEIQSHGSWPVLQAILAEVLAAGARPAEPGEFTKRAFLAGRIDLTRAEAVADLIEARTAASAKLAAEHLQGALYERISAVRDALVELLAQVEVAIDFPDDAAEILESGHLLDLLRTRAAQPLQRLLALAEQGRVFREGIKAVIAGRPNVGKSSLLNALLREERALVADLPGTTRDTIEELISVRGIPVHLVDTAGIRDHADAVEGLGIERARRKVEQADLVLLVLDASQELTASDRELLRSLAGKKRILVLNKLDAAAPDMLERISREFAEETQVRTAAKSGGGIEALLDAIQQAALGKGGAMEERLACAPNLRHKLILEKTLAACAQVEATLLAGEPADLLAVDLQTALDHLADIVGLTTPDDVLDAVFSKFCIGK</sequence>
<comment type="subcellular location">
    <subcellularLocation>
        <location evidence="10">Cytoplasm</location>
    </subcellularLocation>
</comment>
<evidence type="ECO:0000256" key="10">
    <source>
        <dbReference type="HAMAP-Rule" id="MF_00379"/>
    </source>
</evidence>
<dbReference type="AlphaFoldDB" id="A0A521G268"/>
<evidence type="ECO:0000256" key="11">
    <source>
        <dbReference type="RuleBase" id="RU003313"/>
    </source>
</evidence>
<feature type="binding site" evidence="10">
    <location>
        <position position="129"/>
    </location>
    <ligand>
        <name>(6S)-5-formyl-5,6,7,8-tetrahydrofolate</name>
        <dbReference type="ChEBI" id="CHEBI:57457"/>
    </ligand>
</feature>
<dbReference type="GO" id="GO:0030488">
    <property type="term" value="P:tRNA methylation"/>
    <property type="evidence" value="ECO:0007669"/>
    <property type="project" value="TreeGrafter"/>
</dbReference>
<evidence type="ECO:0000256" key="4">
    <source>
        <dbReference type="ARBA" id="ARBA00022723"/>
    </source>
</evidence>
<evidence type="ECO:0000256" key="3">
    <source>
        <dbReference type="ARBA" id="ARBA00022694"/>
    </source>
</evidence>
<evidence type="ECO:0000313" key="14">
    <source>
        <dbReference type="Proteomes" id="UP000316238"/>
    </source>
</evidence>
<comment type="caution">
    <text evidence="10">Lacks conserved residue(s) required for the propagation of feature annotation.</text>
</comment>
<dbReference type="InterPro" id="IPR004520">
    <property type="entry name" value="GTPase_MnmE"/>
</dbReference>
<keyword evidence="6 10" id="KW-0378">Hydrolase</keyword>
<organism evidence="13 14">
    <name type="scientific">Candidatus Electronema aureum</name>
    <dbReference type="NCBI Taxonomy" id="2005002"/>
    <lineage>
        <taxon>Bacteria</taxon>
        <taxon>Pseudomonadati</taxon>
        <taxon>Thermodesulfobacteriota</taxon>
        <taxon>Desulfobulbia</taxon>
        <taxon>Desulfobulbales</taxon>
        <taxon>Desulfobulbaceae</taxon>
        <taxon>Candidatus Electronema</taxon>
    </lineage>
</organism>
<dbReference type="PANTHER" id="PTHR42714">
    <property type="entry name" value="TRNA MODIFICATION GTPASE GTPBP3"/>
    <property type="match status" value="1"/>
</dbReference>
<dbReference type="PROSITE" id="PS51709">
    <property type="entry name" value="G_TRME"/>
    <property type="match status" value="1"/>
</dbReference>
<dbReference type="Gene3D" id="1.20.120.430">
    <property type="entry name" value="tRNA modification GTPase MnmE domain 2"/>
    <property type="match status" value="1"/>
</dbReference>
<dbReference type="FunFam" id="3.30.1360.120:FF:000003">
    <property type="entry name" value="tRNA modification GTPase MnmE"/>
    <property type="match status" value="1"/>
</dbReference>
<dbReference type="GO" id="GO:0003924">
    <property type="term" value="F:GTPase activity"/>
    <property type="evidence" value="ECO:0007669"/>
    <property type="project" value="UniProtKB-UniRule"/>
</dbReference>
<keyword evidence="3 10" id="KW-0819">tRNA processing</keyword>
<dbReference type="Pfam" id="PF12631">
    <property type="entry name" value="MnmE_helical"/>
    <property type="match status" value="1"/>
</dbReference>
<keyword evidence="14" id="KW-1185">Reference proteome</keyword>
<keyword evidence="8 10" id="KW-0630">Potassium</keyword>
<accession>A0A521G268</accession>
<evidence type="ECO:0000256" key="5">
    <source>
        <dbReference type="ARBA" id="ARBA00022741"/>
    </source>
</evidence>
<keyword evidence="2 10" id="KW-0963">Cytoplasm</keyword>
<dbReference type="PANTHER" id="PTHR42714:SF2">
    <property type="entry name" value="TRNA MODIFICATION GTPASE GTPBP3, MITOCHONDRIAL"/>
    <property type="match status" value="1"/>
</dbReference>
<dbReference type="Proteomes" id="UP000316238">
    <property type="component" value="Unassembled WGS sequence"/>
</dbReference>
<dbReference type="CDD" id="cd04164">
    <property type="entry name" value="trmE"/>
    <property type="match status" value="1"/>
</dbReference>
<keyword evidence="5 10" id="KW-0547">Nucleotide-binding</keyword>
<gene>
    <name evidence="10" type="primary">mnmE</name>
    <name evidence="10" type="synonym">trmE</name>
    <name evidence="13" type="ORF">CDV28_11114</name>
</gene>
<dbReference type="InterPro" id="IPR006073">
    <property type="entry name" value="GTP-bd"/>
</dbReference>
<evidence type="ECO:0000256" key="2">
    <source>
        <dbReference type="ARBA" id="ARBA00022490"/>
    </source>
</evidence>
<name>A0A521G268_9BACT</name>
<dbReference type="CDD" id="cd14858">
    <property type="entry name" value="TrmE_N"/>
    <property type="match status" value="1"/>
</dbReference>
<dbReference type="InterPro" id="IPR018948">
    <property type="entry name" value="GTP-bd_TrmE_N"/>
</dbReference>
<dbReference type="InterPro" id="IPR031168">
    <property type="entry name" value="G_TrmE"/>
</dbReference>
<proteinExistence type="inferred from homology"/>
<dbReference type="Pfam" id="PF10396">
    <property type="entry name" value="TrmE_N"/>
    <property type="match status" value="1"/>
</dbReference>
<feature type="binding site" evidence="10">
    <location>
        <position position="28"/>
    </location>
    <ligand>
        <name>(6S)-5-formyl-5,6,7,8-tetrahydrofolate</name>
        <dbReference type="ChEBI" id="CHEBI:57457"/>
    </ligand>
</feature>
<dbReference type="NCBIfam" id="TIGR00231">
    <property type="entry name" value="small_GTP"/>
    <property type="match status" value="1"/>
</dbReference>
<dbReference type="FunFam" id="3.40.50.300:FF:000494">
    <property type="entry name" value="tRNA modification GTPase MnmE"/>
    <property type="match status" value="1"/>
</dbReference>
<comment type="cofactor">
    <cofactor evidence="10">
        <name>K(+)</name>
        <dbReference type="ChEBI" id="CHEBI:29103"/>
    </cofactor>
    <text evidence="10">Binds 1 potassium ion per subunit.</text>
</comment>
<dbReference type="NCBIfam" id="NF003661">
    <property type="entry name" value="PRK05291.1-3"/>
    <property type="match status" value="1"/>
</dbReference>
<comment type="function">
    <text evidence="10">Exhibits a very high intrinsic GTPase hydrolysis rate. Involved in the addition of a carboxymethylaminomethyl (cmnm) group at the wobble position (U34) of certain tRNAs, forming tRNA-cmnm(5)s(2)U34.</text>
</comment>
<keyword evidence="7 10" id="KW-0460">Magnesium</keyword>
<dbReference type="EMBL" id="NQJD01000011">
    <property type="protein sequence ID" value="TAA75088.1"/>
    <property type="molecule type" value="Genomic_DNA"/>
</dbReference>
<dbReference type="InterPro" id="IPR025867">
    <property type="entry name" value="MnmE_helical"/>
</dbReference>
<feature type="binding site" evidence="10">
    <location>
        <begin position="236"/>
        <end position="241"/>
    </location>
    <ligand>
        <name>GTP</name>
        <dbReference type="ChEBI" id="CHEBI:37565"/>
    </ligand>
</feature>
<dbReference type="NCBIfam" id="TIGR00450">
    <property type="entry name" value="mnmE_trmE_thdF"/>
    <property type="match status" value="1"/>
</dbReference>
<dbReference type="GO" id="GO:0042802">
    <property type="term" value="F:identical protein binding"/>
    <property type="evidence" value="ECO:0007669"/>
    <property type="project" value="UniProtKB-ARBA"/>
</dbReference>
<dbReference type="PRINTS" id="PR00326">
    <property type="entry name" value="GTP1OBG"/>
</dbReference>